<sequence>MASEHSLLDRLGGKMATAVFVLTLLAFVVETELTQYVQTTLGYRQPYFLFYIVHSSFWIILPLHLIYLTYTTNYSTGALLKGVIRSLSDHLSSGSDGISFPLRRFSVLVFILTLGITVPALLWFIAVSLASISDVTAIWNTNAFFAYALSLYFFNLTWQWRPLSAVVVATIGVTAVVYGGVASPTYDSASVRNDQLSAPLIGNLLTLVASIAYGLYQVLYKKYIALPTSPTSPSHDSYERVPDSEAPTEQPSATASAFAYPPPFGLHPNFITSAVGLCTLITLWTPLPILHHSGIEPFRLPENLQTYLAISGIALSGVMFNACFMILLGIWGPIITSVGNLLTIVLVFVTDIFFGPGLELLTFWSVIGSLMIVVAFSILTYDMSIRAS</sequence>
<proteinExistence type="predicted"/>
<keyword evidence="2" id="KW-1185">Reference proteome</keyword>
<dbReference type="Proteomes" id="UP000308600">
    <property type="component" value="Unassembled WGS sequence"/>
</dbReference>
<evidence type="ECO:0000313" key="1">
    <source>
        <dbReference type="EMBL" id="TFK77118.1"/>
    </source>
</evidence>
<reference evidence="1 2" key="1">
    <citation type="journal article" date="2019" name="Nat. Ecol. Evol.">
        <title>Megaphylogeny resolves global patterns of mushroom evolution.</title>
        <authorList>
            <person name="Varga T."/>
            <person name="Krizsan K."/>
            <person name="Foldi C."/>
            <person name="Dima B."/>
            <person name="Sanchez-Garcia M."/>
            <person name="Sanchez-Ramirez S."/>
            <person name="Szollosi G.J."/>
            <person name="Szarkandi J.G."/>
            <person name="Papp V."/>
            <person name="Albert L."/>
            <person name="Andreopoulos W."/>
            <person name="Angelini C."/>
            <person name="Antonin V."/>
            <person name="Barry K.W."/>
            <person name="Bougher N.L."/>
            <person name="Buchanan P."/>
            <person name="Buyck B."/>
            <person name="Bense V."/>
            <person name="Catcheside P."/>
            <person name="Chovatia M."/>
            <person name="Cooper J."/>
            <person name="Damon W."/>
            <person name="Desjardin D."/>
            <person name="Finy P."/>
            <person name="Geml J."/>
            <person name="Haridas S."/>
            <person name="Hughes K."/>
            <person name="Justo A."/>
            <person name="Karasinski D."/>
            <person name="Kautmanova I."/>
            <person name="Kiss B."/>
            <person name="Kocsube S."/>
            <person name="Kotiranta H."/>
            <person name="LaButti K.M."/>
            <person name="Lechner B.E."/>
            <person name="Liimatainen K."/>
            <person name="Lipzen A."/>
            <person name="Lukacs Z."/>
            <person name="Mihaltcheva S."/>
            <person name="Morgado L.N."/>
            <person name="Niskanen T."/>
            <person name="Noordeloos M.E."/>
            <person name="Ohm R.A."/>
            <person name="Ortiz-Santana B."/>
            <person name="Ovrebo C."/>
            <person name="Racz N."/>
            <person name="Riley R."/>
            <person name="Savchenko A."/>
            <person name="Shiryaev A."/>
            <person name="Soop K."/>
            <person name="Spirin V."/>
            <person name="Szebenyi C."/>
            <person name="Tomsovsky M."/>
            <person name="Tulloss R.E."/>
            <person name="Uehling J."/>
            <person name="Grigoriev I.V."/>
            <person name="Vagvolgyi C."/>
            <person name="Papp T."/>
            <person name="Martin F.M."/>
            <person name="Miettinen O."/>
            <person name="Hibbett D.S."/>
            <person name="Nagy L.G."/>
        </authorList>
    </citation>
    <scope>NUCLEOTIDE SEQUENCE [LARGE SCALE GENOMIC DNA]</scope>
    <source>
        <strain evidence="1 2">NL-1719</strain>
    </source>
</reference>
<evidence type="ECO:0000313" key="2">
    <source>
        <dbReference type="Proteomes" id="UP000308600"/>
    </source>
</evidence>
<gene>
    <name evidence="1" type="ORF">BDN72DRAFT_807572</name>
</gene>
<dbReference type="EMBL" id="ML208259">
    <property type="protein sequence ID" value="TFK77118.1"/>
    <property type="molecule type" value="Genomic_DNA"/>
</dbReference>
<accession>A0ACD3BGF3</accession>
<protein>
    <submittedName>
        <fullName evidence="1">Uncharacterized protein</fullName>
    </submittedName>
</protein>
<name>A0ACD3BGF3_9AGAR</name>
<organism evidence="1 2">
    <name type="scientific">Pluteus cervinus</name>
    <dbReference type="NCBI Taxonomy" id="181527"/>
    <lineage>
        <taxon>Eukaryota</taxon>
        <taxon>Fungi</taxon>
        <taxon>Dikarya</taxon>
        <taxon>Basidiomycota</taxon>
        <taxon>Agaricomycotina</taxon>
        <taxon>Agaricomycetes</taxon>
        <taxon>Agaricomycetidae</taxon>
        <taxon>Agaricales</taxon>
        <taxon>Pluteineae</taxon>
        <taxon>Pluteaceae</taxon>
        <taxon>Pluteus</taxon>
    </lineage>
</organism>